<accession>A0AA47M0A1</accession>
<dbReference type="EMBL" id="JAOPHQ010006555">
    <property type="protein sequence ID" value="KAK0131263.1"/>
    <property type="molecule type" value="Genomic_DNA"/>
</dbReference>
<dbReference type="AlphaFoldDB" id="A0AA47M0A1"/>
<evidence type="ECO:0000259" key="3">
    <source>
        <dbReference type="PROSITE" id="PS50158"/>
    </source>
</evidence>
<dbReference type="Gene3D" id="4.10.60.10">
    <property type="entry name" value="Zinc finger, CCHC-type"/>
    <property type="match status" value="1"/>
</dbReference>
<dbReference type="PROSITE" id="PS50158">
    <property type="entry name" value="ZF_CCHC"/>
    <property type="match status" value="1"/>
</dbReference>
<feature type="compositionally biased region" description="Basic residues" evidence="2">
    <location>
        <begin position="617"/>
        <end position="627"/>
    </location>
</feature>
<reference evidence="4" key="1">
    <citation type="journal article" date="2023" name="Front. Mar. Sci.">
        <title>A new Merluccius polli reference genome to investigate the effects of global change in West African waters.</title>
        <authorList>
            <person name="Mateo J.L."/>
            <person name="Blanco-Fernandez C."/>
            <person name="Garcia-Vazquez E."/>
            <person name="Machado-Schiaffino G."/>
        </authorList>
    </citation>
    <scope>NUCLEOTIDE SEQUENCE</scope>
    <source>
        <strain evidence="4">C29</strain>
        <tissue evidence="4">Fin</tissue>
    </source>
</reference>
<feature type="compositionally biased region" description="Acidic residues" evidence="2">
    <location>
        <begin position="598"/>
        <end position="610"/>
    </location>
</feature>
<dbReference type="InterPro" id="IPR001878">
    <property type="entry name" value="Znf_CCHC"/>
</dbReference>
<gene>
    <name evidence="4" type="primary">YTX1_5</name>
    <name evidence="4" type="ORF">N1851_034052</name>
</gene>
<keyword evidence="5" id="KW-1185">Reference proteome</keyword>
<comment type="caution">
    <text evidence="4">The sequence shown here is derived from an EMBL/GenBank/DDBJ whole genome shotgun (WGS) entry which is preliminary data.</text>
</comment>
<proteinExistence type="predicted"/>
<feature type="region of interest" description="Disordered" evidence="2">
    <location>
        <begin position="561"/>
        <end position="670"/>
    </location>
</feature>
<keyword evidence="1" id="KW-0863">Zinc-finger</keyword>
<sequence length="945" mass="101561">MNKQRSIIVKKYRDTCPDSVHLMGDTGGTPANILIGAKTDVAVVEADLVVRVDAEVEVVEVDVEEVRVDVEKVDVRVDVEVAEVGVVMVDVEEVEVRVDVGVEVEVRVDVDEVVEVDVEVVEVGVGIRVEVEDGGCGGGGCGGSGGGCGGSGGGCGGSGGRMESIPVQQVERGLVMLHISTPLYRTLPNSPKDGQNNINTTWVTEDLIGDESGRCLFETLRVFSSDPGSLMTELQDTRPPSNPLHAMVNGVTFDHLTRKHGIKITASFPCSVEDIGLAVGEKVGHGSVKSAARMNSAVVIFLDQVEKVNRVVETGITVNEMFVQVVPLTQPFTRVILSNVPPFITDEFLSRELSRHGKVVSPIKKILSGCRSQLLKHVVSHRRQLFMILNNRNADLNLRFHVKVDDYDYVIFATSSAMKCFGCGEEGHTVRACPRQGDPTPPGRGVTPGPVAGVFRRSAGCGGAAGEYPLHPPAASGRGGDSVRCGPGCGGRAADSGAAERAAFRRCCVRPGARGGEVGEVLGGAVEGEVGEVLGGAVEGEVLGDAGEGEVGEVLGDAGEGEVGEVLGDGEVGEETAGDSVSEEGMGIEGTKPTWGEQVEEAEVEEVEMEEAVKAKPASKRRRKTRGTKSEAKSSKVEEEDRQSGRGQTEESESDESISDSSDTSSFKITNSQQKKLYSVEMIQTFLAQTKNAKGVKIEDHFPVLSLFYTSARLHMSQKDESGLTDQEVFRLRKLVLKAKRQMNNDDGKSSNGVFKSWALFNCKRCPKADSLYWLLREPLIYGAKLDISSSVTPGLTVALLKTKTVCLQQLVDAVGPALNDTQALGSLLGLHSVRVAGRLLELWRQQLTGRERSLLMDYTNKKARPDPADPFPDIFLSPGLGQLTGPLLAHTHPGKLTMNKADKRTWYFNCVKSIHKAGLCNRPPTVWSNKLGADPQWRYGQEPR</sequence>
<feature type="compositionally biased region" description="Basic and acidic residues" evidence="2">
    <location>
        <begin position="628"/>
        <end position="644"/>
    </location>
</feature>
<organism evidence="4 5">
    <name type="scientific">Merluccius polli</name>
    <name type="common">Benguela hake</name>
    <name type="synonym">Merluccius cadenati</name>
    <dbReference type="NCBI Taxonomy" id="89951"/>
    <lineage>
        <taxon>Eukaryota</taxon>
        <taxon>Metazoa</taxon>
        <taxon>Chordata</taxon>
        <taxon>Craniata</taxon>
        <taxon>Vertebrata</taxon>
        <taxon>Euteleostomi</taxon>
        <taxon>Actinopterygii</taxon>
        <taxon>Neopterygii</taxon>
        <taxon>Teleostei</taxon>
        <taxon>Neoteleostei</taxon>
        <taxon>Acanthomorphata</taxon>
        <taxon>Zeiogadaria</taxon>
        <taxon>Gadariae</taxon>
        <taxon>Gadiformes</taxon>
        <taxon>Gadoidei</taxon>
        <taxon>Merlucciidae</taxon>
        <taxon>Merluccius</taxon>
    </lineage>
</organism>
<dbReference type="SUPFAM" id="SSF57756">
    <property type="entry name" value="Retrovirus zinc finger-like domains"/>
    <property type="match status" value="1"/>
</dbReference>
<keyword evidence="1" id="KW-0862">Zinc</keyword>
<evidence type="ECO:0000256" key="2">
    <source>
        <dbReference type="SAM" id="MobiDB-lite"/>
    </source>
</evidence>
<name>A0AA47M0A1_MERPO</name>
<dbReference type="GO" id="GO:0003676">
    <property type="term" value="F:nucleic acid binding"/>
    <property type="evidence" value="ECO:0007669"/>
    <property type="project" value="InterPro"/>
</dbReference>
<dbReference type="Proteomes" id="UP001174136">
    <property type="component" value="Unassembled WGS sequence"/>
</dbReference>
<evidence type="ECO:0000313" key="5">
    <source>
        <dbReference type="Proteomes" id="UP001174136"/>
    </source>
</evidence>
<keyword evidence="1" id="KW-0479">Metal-binding</keyword>
<evidence type="ECO:0000256" key="1">
    <source>
        <dbReference type="PROSITE-ProRule" id="PRU00047"/>
    </source>
</evidence>
<feature type="domain" description="CCHC-type" evidence="3">
    <location>
        <begin position="419"/>
        <end position="435"/>
    </location>
</feature>
<dbReference type="InterPro" id="IPR036875">
    <property type="entry name" value="Znf_CCHC_sf"/>
</dbReference>
<evidence type="ECO:0000313" key="4">
    <source>
        <dbReference type="EMBL" id="KAK0131263.1"/>
    </source>
</evidence>
<protein>
    <submittedName>
        <fullName evidence="4">Transposon TX1 uncharacterized protein</fullName>
    </submittedName>
</protein>
<dbReference type="GO" id="GO:0008270">
    <property type="term" value="F:zinc ion binding"/>
    <property type="evidence" value="ECO:0007669"/>
    <property type="project" value="UniProtKB-KW"/>
</dbReference>